<accession>A0A919VJL3</accession>
<evidence type="ECO:0000313" key="1">
    <source>
        <dbReference type="EMBL" id="GIM65448.1"/>
    </source>
</evidence>
<reference evidence="1" key="1">
    <citation type="submission" date="2021-03" db="EMBL/GenBank/DDBJ databases">
        <title>Whole genome shotgun sequence of Actinoplanes auranticolor NBRC 12245.</title>
        <authorList>
            <person name="Komaki H."/>
            <person name="Tamura T."/>
        </authorList>
    </citation>
    <scope>NUCLEOTIDE SEQUENCE</scope>
    <source>
        <strain evidence="1">NBRC 12245</strain>
    </source>
</reference>
<evidence type="ECO:0000313" key="2">
    <source>
        <dbReference type="Proteomes" id="UP000681340"/>
    </source>
</evidence>
<dbReference type="EMBL" id="BOQL01000017">
    <property type="protein sequence ID" value="GIM65448.1"/>
    <property type="molecule type" value="Genomic_DNA"/>
</dbReference>
<dbReference type="SUPFAM" id="SSF49373">
    <property type="entry name" value="Invasin/intimin cell-adhesion fragments"/>
    <property type="match status" value="1"/>
</dbReference>
<dbReference type="AlphaFoldDB" id="A0A919VJL3"/>
<gene>
    <name evidence="1" type="ORF">Aau02nite_17170</name>
</gene>
<name>A0A919VJL3_9ACTN</name>
<keyword evidence="2" id="KW-1185">Reference proteome</keyword>
<dbReference type="InterPro" id="IPR008964">
    <property type="entry name" value="Invasin/intimin_cell_adhesion"/>
</dbReference>
<organism evidence="1 2">
    <name type="scientific">Actinoplanes auranticolor</name>
    <dbReference type="NCBI Taxonomy" id="47988"/>
    <lineage>
        <taxon>Bacteria</taxon>
        <taxon>Bacillati</taxon>
        <taxon>Actinomycetota</taxon>
        <taxon>Actinomycetes</taxon>
        <taxon>Micromonosporales</taxon>
        <taxon>Micromonosporaceae</taxon>
        <taxon>Actinoplanes</taxon>
    </lineage>
</organism>
<protein>
    <submittedName>
        <fullName evidence="1">Uncharacterized protein</fullName>
    </submittedName>
</protein>
<comment type="caution">
    <text evidence="1">The sequence shown here is derived from an EMBL/GenBank/DDBJ whole genome shotgun (WGS) entry which is preliminary data.</text>
</comment>
<proteinExistence type="predicted"/>
<dbReference type="Proteomes" id="UP000681340">
    <property type="component" value="Unassembled WGS sequence"/>
</dbReference>
<sequence length="346" mass="36799">MLSLIPAVPAFAGAAADTAPPELKSITLERSSVTVSGVRTELVGVSVRLTDETGVRPIEYMASEYLASPALRMSASPNSWVLLRLAEGTEQDGIWTGTIPVTSAWSGAIQPVGIHATDQTDANVLSADPRTLVDTPTLQVQSSHRPALDMTFSPEPAIAGKPVTQKIRVWDTATGKPLANQPVVLGIDNGCVEPGEITTVKTRADGTYQRTLSAARWQWAQCAWVPGVDQPTMPYPPTVIARDSGGVRTMRYSVSATPAAKSAPVGKNVDVNGSATPLHKGKVMHLQRLYADKTWRKVNSATVRTSGRFTLVASPPGKATYSYRVYAPGDSYAVGSLSKVFSIRGT</sequence>